<dbReference type="PANTHER" id="PTHR35573">
    <property type="entry name" value="PROTEIN CBG22129"/>
    <property type="match status" value="1"/>
</dbReference>
<proteinExistence type="predicted"/>
<feature type="signal peptide" evidence="1">
    <location>
        <begin position="1"/>
        <end position="16"/>
    </location>
</feature>
<evidence type="ECO:0000313" key="3">
    <source>
        <dbReference type="WBParaSite" id="ACRNAN_Path_754.g2854.t1"/>
    </source>
</evidence>
<evidence type="ECO:0000313" key="2">
    <source>
        <dbReference type="Proteomes" id="UP000887540"/>
    </source>
</evidence>
<evidence type="ECO:0000256" key="1">
    <source>
        <dbReference type="SAM" id="SignalP"/>
    </source>
</evidence>
<dbReference type="AlphaFoldDB" id="A0A914CBF0"/>
<keyword evidence="2" id="KW-1185">Reference proteome</keyword>
<sequence length="171" mass="18863">MLRIFLAASFFTVVFGACDWPNGTDTALHWWQDPSQFCTVYAAHAEDLNGNFEYPINLTRPVVAVLNVTNGGPAANKVQLDISIMEYGGFTGCQWNNVPTFGLLSGLNGCEYAACPIPPGNQIIKLKIDFSQFQNIINLLNDHTPYQLDIKLTNKDTNVEVTAHVQAKVIT</sequence>
<name>A0A914CBF0_9BILA</name>
<feature type="chain" id="PRO_5036880513" evidence="1">
    <location>
        <begin position="17"/>
        <end position="171"/>
    </location>
</feature>
<dbReference type="PROSITE" id="PS51257">
    <property type="entry name" value="PROKAR_LIPOPROTEIN"/>
    <property type="match status" value="1"/>
</dbReference>
<accession>A0A914CBF0</accession>
<organism evidence="2 3">
    <name type="scientific">Acrobeloides nanus</name>
    <dbReference type="NCBI Taxonomy" id="290746"/>
    <lineage>
        <taxon>Eukaryota</taxon>
        <taxon>Metazoa</taxon>
        <taxon>Ecdysozoa</taxon>
        <taxon>Nematoda</taxon>
        <taxon>Chromadorea</taxon>
        <taxon>Rhabditida</taxon>
        <taxon>Tylenchina</taxon>
        <taxon>Cephalobomorpha</taxon>
        <taxon>Cephaloboidea</taxon>
        <taxon>Cephalobidae</taxon>
        <taxon>Acrobeloides</taxon>
    </lineage>
</organism>
<protein>
    <submittedName>
        <fullName evidence="3">MD-2-related lipid-recognition domain-containing protein</fullName>
    </submittedName>
</protein>
<dbReference type="WBParaSite" id="ACRNAN_Path_754.g2854.t1">
    <property type="protein sequence ID" value="ACRNAN_Path_754.g2854.t1"/>
    <property type="gene ID" value="ACRNAN_Path_754.g2854"/>
</dbReference>
<reference evidence="3" key="1">
    <citation type="submission" date="2022-11" db="UniProtKB">
        <authorList>
            <consortium name="WormBaseParasite"/>
        </authorList>
    </citation>
    <scope>IDENTIFICATION</scope>
</reference>
<keyword evidence="1" id="KW-0732">Signal</keyword>
<dbReference type="Proteomes" id="UP000887540">
    <property type="component" value="Unplaced"/>
</dbReference>